<keyword evidence="1" id="KW-0472">Membrane</keyword>
<evidence type="ECO:0000313" key="2">
    <source>
        <dbReference type="EMBL" id="MEX1666712.1"/>
    </source>
</evidence>
<proteinExistence type="predicted"/>
<gene>
    <name evidence="2" type="ORF">AB4875_14550</name>
</gene>
<evidence type="ECO:0000313" key="3">
    <source>
        <dbReference type="Proteomes" id="UP001557484"/>
    </source>
</evidence>
<organism evidence="2 3">
    <name type="scientific">Zhongshania arctica</name>
    <dbReference type="NCBI Taxonomy" id="3238302"/>
    <lineage>
        <taxon>Bacteria</taxon>
        <taxon>Pseudomonadati</taxon>
        <taxon>Pseudomonadota</taxon>
        <taxon>Gammaproteobacteria</taxon>
        <taxon>Cellvibrionales</taxon>
        <taxon>Spongiibacteraceae</taxon>
        <taxon>Zhongshania</taxon>
    </lineage>
</organism>
<accession>A0ABV3TYL3</accession>
<keyword evidence="1" id="KW-0812">Transmembrane</keyword>
<dbReference type="Proteomes" id="UP001557484">
    <property type="component" value="Unassembled WGS sequence"/>
</dbReference>
<feature type="transmembrane region" description="Helical" evidence="1">
    <location>
        <begin position="7"/>
        <end position="29"/>
    </location>
</feature>
<sequence>MLTNKHFLAAMIITPILAILAYFAVDFWVTEPALPPVKGETYPLVSGSKCRYESGKCILTNGNFKIVLHADRPSEGVLSLRMVSDFPLQDAKISLADENDVDALPSDMMATAGDGKEWLVLLDDQNKTEIRVVVAAGDNYYYGSSGLIFTHYETGYGQDFRHTVNN</sequence>
<dbReference type="RefSeq" id="WP_368376785.1">
    <property type="nucleotide sequence ID" value="NZ_JBFRYB010000001.1"/>
</dbReference>
<dbReference type="EMBL" id="JBFRYB010000001">
    <property type="protein sequence ID" value="MEX1666712.1"/>
    <property type="molecule type" value="Genomic_DNA"/>
</dbReference>
<keyword evidence="1" id="KW-1133">Transmembrane helix</keyword>
<protein>
    <submittedName>
        <fullName evidence="2">Uncharacterized protein</fullName>
    </submittedName>
</protein>
<evidence type="ECO:0000256" key="1">
    <source>
        <dbReference type="SAM" id="Phobius"/>
    </source>
</evidence>
<name>A0ABV3TYL3_9GAMM</name>
<keyword evidence="3" id="KW-1185">Reference proteome</keyword>
<comment type="caution">
    <text evidence="2">The sequence shown here is derived from an EMBL/GenBank/DDBJ whole genome shotgun (WGS) entry which is preliminary data.</text>
</comment>
<reference evidence="2 3" key="1">
    <citation type="journal article" date="2011" name="Int. J. Syst. Evol. Microbiol.">
        <title>Zhongshania antarctica gen. nov., sp. nov. and Zhongshania guokunii sp. nov., gammaproteobacteria respectively isolated from coastal attached (fast) ice and surface seawater of the Antarctic.</title>
        <authorList>
            <person name="Li H.J."/>
            <person name="Zhang X.Y."/>
            <person name="Chen C.X."/>
            <person name="Zhang Y.J."/>
            <person name="Gao Z.M."/>
            <person name="Yu Y."/>
            <person name="Chen X.L."/>
            <person name="Chen B."/>
            <person name="Zhang Y.Z."/>
        </authorList>
    </citation>
    <scope>NUCLEOTIDE SEQUENCE [LARGE SCALE GENOMIC DNA]</scope>
    <source>
        <strain evidence="2 3">R06B22</strain>
    </source>
</reference>